<reference evidence="1 2" key="1">
    <citation type="submission" date="2016-10" db="EMBL/GenBank/DDBJ databases">
        <authorList>
            <person name="de Groot N.N."/>
        </authorList>
    </citation>
    <scope>NUCLEOTIDE SEQUENCE [LARGE SCALE GENOMIC DNA]</scope>
    <source>
        <strain evidence="1 2">DSM 22900</strain>
    </source>
</reference>
<gene>
    <name evidence="1" type="ORF">SAMN05421747_10713</name>
</gene>
<dbReference type="EMBL" id="FOLL01000007">
    <property type="protein sequence ID" value="SFC25196.1"/>
    <property type="molecule type" value="Genomic_DNA"/>
</dbReference>
<organism evidence="1 2">
    <name type="scientific">Parapedobacter composti</name>
    <dbReference type="NCBI Taxonomy" id="623281"/>
    <lineage>
        <taxon>Bacteria</taxon>
        <taxon>Pseudomonadati</taxon>
        <taxon>Bacteroidota</taxon>
        <taxon>Sphingobacteriia</taxon>
        <taxon>Sphingobacteriales</taxon>
        <taxon>Sphingobacteriaceae</taxon>
        <taxon>Parapedobacter</taxon>
    </lineage>
</organism>
<evidence type="ECO:0000313" key="2">
    <source>
        <dbReference type="Proteomes" id="UP000199577"/>
    </source>
</evidence>
<proteinExistence type="predicted"/>
<dbReference type="STRING" id="623281.SAMN05421747_10713"/>
<dbReference type="Pfam" id="PF15418">
    <property type="entry name" value="DUF4625"/>
    <property type="match status" value="1"/>
</dbReference>
<accession>A0A1I1HMY4</accession>
<dbReference type="AlphaFoldDB" id="A0A1I1HMY4"/>
<protein>
    <recommendedName>
        <fullName evidence="3">DUF4625 domain-containing protein</fullName>
    </recommendedName>
</protein>
<dbReference type="OrthoDB" id="978436at2"/>
<evidence type="ECO:0008006" key="3">
    <source>
        <dbReference type="Google" id="ProtNLM"/>
    </source>
</evidence>
<dbReference type="InterPro" id="IPR027829">
    <property type="entry name" value="DUF4625"/>
</dbReference>
<dbReference type="PROSITE" id="PS51257">
    <property type="entry name" value="PROKAR_LIPOPROTEIN"/>
    <property type="match status" value="1"/>
</dbReference>
<dbReference type="RefSeq" id="WP_090973279.1">
    <property type="nucleotide sequence ID" value="NZ_FOLL01000007.1"/>
</dbReference>
<evidence type="ECO:0000313" key="1">
    <source>
        <dbReference type="EMBL" id="SFC25196.1"/>
    </source>
</evidence>
<sequence length="155" mass="17466">MRTRKLNFILGFIGAAALIVSSCKKDSPADPAMPTVENVEIGSGNNGIGVVGEDFHFDMDVVAGERIDFIQIRIEQRPDETYAGQWSYEVTWDQYRGARNTNVHKHFDIPEDAPEGTYDFVIVVQDQNGAKLEEKHTIRIYLRENLPVDPTLIIS</sequence>
<name>A0A1I1HMY4_9SPHI</name>
<dbReference type="Proteomes" id="UP000199577">
    <property type="component" value="Unassembled WGS sequence"/>
</dbReference>
<keyword evidence="2" id="KW-1185">Reference proteome</keyword>